<keyword evidence="3" id="KW-1185">Reference proteome</keyword>
<evidence type="ECO:0000313" key="2">
    <source>
        <dbReference type="EMBL" id="QDZ19481.1"/>
    </source>
</evidence>
<organism evidence="2 3">
    <name type="scientific">Chloropicon primus</name>
    <dbReference type="NCBI Taxonomy" id="1764295"/>
    <lineage>
        <taxon>Eukaryota</taxon>
        <taxon>Viridiplantae</taxon>
        <taxon>Chlorophyta</taxon>
        <taxon>Chloropicophyceae</taxon>
        <taxon>Chloropicales</taxon>
        <taxon>Chloropicaceae</taxon>
        <taxon>Chloropicon</taxon>
    </lineage>
</organism>
<evidence type="ECO:0000256" key="1">
    <source>
        <dbReference type="SAM" id="MobiDB-lite"/>
    </source>
</evidence>
<evidence type="ECO:0000313" key="3">
    <source>
        <dbReference type="Proteomes" id="UP000316726"/>
    </source>
</evidence>
<feature type="compositionally biased region" description="Basic residues" evidence="1">
    <location>
        <begin position="135"/>
        <end position="149"/>
    </location>
</feature>
<dbReference type="AlphaFoldDB" id="A0A5B8MGL4"/>
<gene>
    <name evidence="2" type="ORF">A3770_03p19990</name>
</gene>
<sequence length="194" mass="21393">MWNSNASTWLRHMEKESFCWGSSPPRIVSPSDESETVPILPSCSSQKPPVLTGFVPGTPDIEESRRRRRSSSTSTYTNFESEEEKLRELSFHDSPAASRSGLVDDAADWDGVATPPGSPKASPTPTTSNPPSIKEKHRRVKRAIGKQHRATSALGGNKRSRRRLFRDLPTGASSEQDRKVVEAFLSGLENAFAK</sequence>
<dbReference type="Proteomes" id="UP000316726">
    <property type="component" value="Chromosome 3"/>
</dbReference>
<protein>
    <submittedName>
        <fullName evidence="2">Uncharacterized protein</fullName>
    </submittedName>
</protein>
<proteinExistence type="predicted"/>
<reference evidence="2 3" key="1">
    <citation type="submission" date="2018-07" db="EMBL/GenBank/DDBJ databases">
        <title>The complete nuclear genome of the prasinophyte Chloropicon primus (CCMP1205).</title>
        <authorList>
            <person name="Pombert J.-F."/>
            <person name="Otis C."/>
            <person name="Turmel M."/>
            <person name="Lemieux C."/>
        </authorList>
    </citation>
    <scope>NUCLEOTIDE SEQUENCE [LARGE SCALE GENOMIC DNA]</scope>
    <source>
        <strain evidence="2 3">CCMP1205</strain>
    </source>
</reference>
<feature type="compositionally biased region" description="Low complexity" evidence="1">
    <location>
        <begin position="119"/>
        <end position="132"/>
    </location>
</feature>
<name>A0A5B8MGL4_9CHLO</name>
<feature type="region of interest" description="Disordered" evidence="1">
    <location>
        <begin position="21"/>
        <end position="175"/>
    </location>
</feature>
<accession>A0A5B8MGL4</accession>
<dbReference type="EMBL" id="CP031036">
    <property type="protein sequence ID" value="QDZ19481.1"/>
    <property type="molecule type" value="Genomic_DNA"/>
</dbReference>